<dbReference type="OMA" id="VPAPNPC"/>
<dbReference type="InterPro" id="IPR036576">
    <property type="entry name" value="WRKY_dom_sf"/>
</dbReference>
<dbReference type="eggNOG" id="ENOG502QPQX">
    <property type="taxonomic scope" value="Eukaryota"/>
</dbReference>
<dbReference type="AlphaFoldDB" id="M7ZKR6"/>
<keyword evidence="5" id="KW-0539">Nucleus</keyword>
<dbReference type="SMART" id="SM00774">
    <property type="entry name" value="WRKY"/>
    <property type="match status" value="1"/>
</dbReference>
<dbReference type="GO" id="GO:0043565">
    <property type="term" value="F:sequence-specific DNA binding"/>
    <property type="evidence" value="ECO:0007669"/>
    <property type="project" value="InterPro"/>
</dbReference>
<keyword evidence="3" id="KW-0238">DNA-binding</keyword>
<gene>
    <name evidence="7" type="ORF">TRIUR3_23856</name>
</gene>
<dbReference type="STRING" id="4572.M7ZKR6"/>
<dbReference type="Gene3D" id="2.20.25.80">
    <property type="entry name" value="WRKY domain"/>
    <property type="match status" value="1"/>
</dbReference>
<dbReference type="GO" id="GO:0005634">
    <property type="term" value="C:nucleus"/>
    <property type="evidence" value="ECO:0007669"/>
    <property type="project" value="UniProtKB-SubCell"/>
</dbReference>
<evidence type="ECO:0000256" key="1">
    <source>
        <dbReference type="ARBA" id="ARBA00004123"/>
    </source>
</evidence>
<proteinExistence type="predicted"/>
<dbReference type="Pfam" id="PF03106">
    <property type="entry name" value="WRKY"/>
    <property type="match status" value="1"/>
</dbReference>
<reference evidence="7" key="1">
    <citation type="journal article" date="2013" name="Nature">
        <title>Draft genome of the wheat A-genome progenitor Triticum urartu.</title>
        <authorList>
            <person name="Ling H.Q."/>
            <person name="Zhao S."/>
            <person name="Liu D."/>
            <person name="Wang J."/>
            <person name="Sun H."/>
            <person name="Zhang C."/>
            <person name="Fan H."/>
            <person name="Li D."/>
            <person name="Dong L."/>
            <person name="Tao Y."/>
            <person name="Gao C."/>
            <person name="Wu H."/>
            <person name="Li Y."/>
            <person name="Cui Y."/>
            <person name="Guo X."/>
            <person name="Zheng S."/>
            <person name="Wang B."/>
            <person name="Yu K."/>
            <person name="Liang Q."/>
            <person name="Yang W."/>
            <person name="Lou X."/>
            <person name="Chen J."/>
            <person name="Feng M."/>
            <person name="Jian J."/>
            <person name="Zhang X."/>
            <person name="Luo G."/>
            <person name="Jiang Y."/>
            <person name="Liu J."/>
            <person name="Wang Z."/>
            <person name="Sha Y."/>
            <person name="Zhang B."/>
            <person name="Wu H."/>
            <person name="Tang D."/>
            <person name="Shen Q."/>
            <person name="Xue P."/>
            <person name="Zou S."/>
            <person name="Wang X."/>
            <person name="Liu X."/>
            <person name="Wang F."/>
            <person name="Yang Y."/>
            <person name="An X."/>
            <person name="Dong Z."/>
            <person name="Zhang K."/>
            <person name="Zhang X."/>
            <person name="Luo M.C."/>
            <person name="Dvorak J."/>
            <person name="Tong Y."/>
            <person name="Wang J."/>
            <person name="Yang H."/>
            <person name="Li Z."/>
            <person name="Wang D."/>
            <person name="Zhang A."/>
            <person name="Wang J."/>
        </authorList>
    </citation>
    <scope>NUCLEOTIDE SEQUENCE</scope>
</reference>
<evidence type="ECO:0000313" key="7">
    <source>
        <dbReference type="EMBL" id="EMS48679.1"/>
    </source>
</evidence>
<evidence type="ECO:0000256" key="2">
    <source>
        <dbReference type="ARBA" id="ARBA00023015"/>
    </source>
</evidence>
<evidence type="ECO:0000256" key="6">
    <source>
        <dbReference type="SAM" id="MobiDB-lite"/>
    </source>
</evidence>
<dbReference type="InterPro" id="IPR003657">
    <property type="entry name" value="WRKY_dom"/>
</dbReference>
<protein>
    <submittedName>
        <fullName evidence="7">Putative WRKY transcription factor 7</fullName>
    </submittedName>
</protein>
<accession>M7ZKR6</accession>
<feature type="compositionally biased region" description="Low complexity" evidence="6">
    <location>
        <begin position="37"/>
        <end position="55"/>
    </location>
</feature>
<dbReference type="EMBL" id="KD250291">
    <property type="protein sequence ID" value="EMS48679.1"/>
    <property type="molecule type" value="Genomic_DNA"/>
</dbReference>
<evidence type="ECO:0000256" key="4">
    <source>
        <dbReference type="ARBA" id="ARBA00023163"/>
    </source>
</evidence>
<dbReference type="SUPFAM" id="SSF118290">
    <property type="entry name" value="WRKY DNA-binding domain"/>
    <property type="match status" value="1"/>
</dbReference>
<feature type="region of interest" description="Disordered" evidence="6">
    <location>
        <begin position="35"/>
        <end position="77"/>
    </location>
</feature>
<name>M7ZKR6_TRIUA</name>
<dbReference type="PROSITE" id="PS50811">
    <property type="entry name" value="WRKY"/>
    <property type="match status" value="1"/>
</dbReference>
<dbReference type="GO" id="GO:0003700">
    <property type="term" value="F:DNA-binding transcription factor activity"/>
    <property type="evidence" value="ECO:0007669"/>
    <property type="project" value="InterPro"/>
</dbReference>
<keyword evidence="4" id="KW-0804">Transcription</keyword>
<feature type="region of interest" description="Disordered" evidence="6">
    <location>
        <begin position="137"/>
        <end position="171"/>
    </location>
</feature>
<feature type="compositionally biased region" description="Acidic residues" evidence="6">
    <location>
        <begin position="155"/>
        <end position="164"/>
    </location>
</feature>
<feature type="compositionally biased region" description="Basic and acidic residues" evidence="6">
    <location>
        <begin position="61"/>
        <end position="77"/>
    </location>
</feature>
<sequence>MEGVEEANRAAVVSCKRLVARLSLSAGDPFRLAAIPQQQQQQQQQPQKRILEQQQRPASSDNKRFHFEPKPASEKPFHIEIPAARSGKEPEVITFSFDNSVCTSSAATSFFTNMSSQLITMSETSACAPASRKAAHKADDDGKCHCPKKKSVPEAEGEEGGEDAGGERQGGRYTFRQLLVEEVRAETHQRLSTPKVVINSGGGYYRCSSIKDCPARKHVERCRGDAGMLIVTYENDHNHAQPLDLATLTANSEA</sequence>
<dbReference type="PANTHER" id="PTHR31282">
    <property type="entry name" value="WRKY TRANSCRIPTION FACTOR 21-RELATED"/>
    <property type="match status" value="1"/>
</dbReference>
<evidence type="ECO:0000256" key="5">
    <source>
        <dbReference type="ARBA" id="ARBA00023242"/>
    </source>
</evidence>
<dbReference type="InterPro" id="IPR044810">
    <property type="entry name" value="WRKY_plant"/>
</dbReference>
<comment type="subcellular location">
    <subcellularLocation>
        <location evidence="1">Nucleus</location>
    </subcellularLocation>
</comment>
<evidence type="ECO:0000256" key="3">
    <source>
        <dbReference type="ARBA" id="ARBA00023125"/>
    </source>
</evidence>
<keyword evidence="2" id="KW-0805">Transcription regulation</keyword>
<organism evidence="7">
    <name type="scientific">Triticum urartu</name>
    <name type="common">Red wild einkorn</name>
    <name type="synonym">Crithodium urartu</name>
    <dbReference type="NCBI Taxonomy" id="4572"/>
    <lineage>
        <taxon>Eukaryota</taxon>
        <taxon>Viridiplantae</taxon>
        <taxon>Streptophyta</taxon>
        <taxon>Embryophyta</taxon>
        <taxon>Tracheophyta</taxon>
        <taxon>Spermatophyta</taxon>
        <taxon>Magnoliopsida</taxon>
        <taxon>Liliopsida</taxon>
        <taxon>Poales</taxon>
        <taxon>Poaceae</taxon>
        <taxon>BOP clade</taxon>
        <taxon>Pooideae</taxon>
        <taxon>Triticodae</taxon>
        <taxon>Triticeae</taxon>
        <taxon>Triticinae</taxon>
        <taxon>Triticum</taxon>
    </lineage>
</organism>